<dbReference type="Pfam" id="PF13816">
    <property type="entry name" value="Dehydratase_hem"/>
    <property type="match status" value="1"/>
</dbReference>
<name>A0AAF0YE90_9TREE</name>
<sequence>MENVGTQARSIPGQGDSLGMRGAPLPEPDEFDVRDYIQDYADAKRLTPSRAEELLEKALAVEQPARPDPDACCGSSCCPCVEDLWREEVAVWKAVRVKNQHDMAQHLVRAARRRLSTSTPPSPASTTTPPPRAASLLRSPPTERILPTAPEWTYGPSPRAVPLRKPANFVPAVQRYSALLPPDCPELVIAQYGVQAPAGDEAALATSPLMAWVDAAFKLPHGPSTADHARFVDAQGYTNHVVTGYWLRSYDDWRAATDGWWAAPDRLEHGALGVFREVVRVPPERFESIYWLDYPGGLSADAGVELYPTPYCGYYGAMRDRLVVNDALEGEAAPLERRHDRGHGRWRVTPPHNTAVIRTAHTWSAMDESQKLDYDAKLAPPLARGMGYLQDHPDACLSLRWATTTDAEGELVPEKHATGYFATLGKMEDWSEGHKTHAAIFSAAVGRYKFYGEKNQLRTWHEVCVLPDDREQLFEYIGCHADTGLLPYFDAEGHEA</sequence>
<comment type="cofactor">
    <cofactor evidence="1">
        <name>heme b</name>
        <dbReference type="ChEBI" id="CHEBI:60344"/>
    </cofactor>
</comment>
<organism evidence="8 9">
    <name type="scientific">Vanrija pseudolonga</name>
    <dbReference type="NCBI Taxonomy" id="143232"/>
    <lineage>
        <taxon>Eukaryota</taxon>
        <taxon>Fungi</taxon>
        <taxon>Dikarya</taxon>
        <taxon>Basidiomycota</taxon>
        <taxon>Agaricomycotina</taxon>
        <taxon>Tremellomycetes</taxon>
        <taxon>Trichosporonales</taxon>
        <taxon>Trichosporonaceae</taxon>
        <taxon>Vanrija</taxon>
    </lineage>
</organism>
<feature type="compositionally biased region" description="Pro residues" evidence="6">
    <location>
        <begin position="120"/>
        <end position="132"/>
    </location>
</feature>
<dbReference type="InterPro" id="IPR019180">
    <property type="entry name" value="Oxidoreductase-like_N"/>
</dbReference>
<dbReference type="Proteomes" id="UP000827549">
    <property type="component" value="Chromosome 6"/>
</dbReference>
<keyword evidence="5" id="KW-0456">Lyase</keyword>
<evidence type="ECO:0000256" key="5">
    <source>
        <dbReference type="ARBA" id="ARBA00023239"/>
    </source>
</evidence>
<protein>
    <submittedName>
        <fullName evidence="8">Phenylacetaldoxime dehydratase</fullName>
    </submittedName>
</protein>
<dbReference type="GeneID" id="87811799"/>
<evidence type="ECO:0000256" key="1">
    <source>
        <dbReference type="ARBA" id="ARBA00001970"/>
    </source>
</evidence>
<evidence type="ECO:0000313" key="9">
    <source>
        <dbReference type="Proteomes" id="UP000827549"/>
    </source>
</evidence>
<keyword evidence="4" id="KW-0408">Iron</keyword>
<dbReference type="InterPro" id="IPR025702">
    <property type="entry name" value="OXD"/>
</dbReference>
<reference evidence="8" key="1">
    <citation type="submission" date="2023-10" db="EMBL/GenBank/DDBJ databases">
        <authorList>
            <person name="Noh H."/>
        </authorList>
    </citation>
    <scope>NUCLEOTIDE SEQUENCE</scope>
    <source>
        <strain evidence="8">DUCC4014</strain>
    </source>
</reference>
<evidence type="ECO:0000256" key="3">
    <source>
        <dbReference type="ARBA" id="ARBA00022723"/>
    </source>
</evidence>
<feature type="region of interest" description="Disordered" evidence="6">
    <location>
        <begin position="111"/>
        <end position="140"/>
    </location>
</feature>
<keyword evidence="3" id="KW-0479">Metal-binding</keyword>
<keyword evidence="2" id="KW-0349">Heme</keyword>
<evidence type="ECO:0000259" key="7">
    <source>
        <dbReference type="Pfam" id="PF09791"/>
    </source>
</evidence>
<evidence type="ECO:0000313" key="8">
    <source>
        <dbReference type="EMBL" id="WOO85135.1"/>
    </source>
</evidence>
<evidence type="ECO:0000256" key="2">
    <source>
        <dbReference type="ARBA" id="ARBA00022617"/>
    </source>
</evidence>
<dbReference type="EMBL" id="CP086719">
    <property type="protein sequence ID" value="WOO85135.1"/>
    <property type="molecule type" value="Genomic_DNA"/>
</dbReference>
<proteinExistence type="predicted"/>
<keyword evidence="9" id="KW-1185">Reference proteome</keyword>
<feature type="region of interest" description="Disordered" evidence="6">
    <location>
        <begin position="1"/>
        <end position="29"/>
    </location>
</feature>
<dbReference type="RefSeq" id="XP_062631161.1">
    <property type="nucleotide sequence ID" value="XM_062775177.1"/>
</dbReference>
<dbReference type="GO" id="GO:0046872">
    <property type="term" value="F:metal ion binding"/>
    <property type="evidence" value="ECO:0007669"/>
    <property type="project" value="UniProtKB-KW"/>
</dbReference>
<accession>A0AAF0YE90</accession>
<dbReference type="Pfam" id="PF09791">
    <property type="entry name" value="Oxidored-like"/>
    <property type="match status" value="1"/>
</dbReference>
<feature type="domain" description="Oxidoreductase-like" evidence="7">
    <location>
        <begin position="63"/>
        <end position="97"/>
    </location>
</feature>
<gene>
    <name evidence="8" type="primary">oxd</name>
    <name evidence="8" type="ORF">LOC62_06G008635</name>
</gene>
<evidence type="ECO:0000256" key="4">
    <source>
        <dbReference type="ARBA" id="ARBA00023004"/>
    </source>
</evidence>
<dbReference type="AlphaFoldDB" id="A0AAF0YE90"/>
<evidence type="ECO:0000256" key="6">
    <source>
        <dbReference type="SAM" id="MobiDB-lite"/>
    </source>
</evidence>
<dbReference type="GO" id="GO:0016829">
    <property type="term" value="F:lyase activity"/>
    <property type="evidence" value="ECO:0007669"/>
    <property type="project" value="UniProtKB-KW"/>
</dbReference>